<name>A0A5A8DDN8_CAFRO</name>
<dbReference type="Proteomes" id="UP000324907">
    <property type="component" value="Unassembled WGS sequence"/>
</dbReference>
<gene>
    <name evidence="1" type="ORF">FNF28_04615</name>
</gene>
<proteinExistence type="predicted"/>
<reference evidence="1 2" key="1">
    <citation type="submission" date="2019-07" db="EMBL/GenBank/DDBJ databases">
        <title>Genomes of Cafeteria roenbergensis.</title>
        <authorList>
            <person name="Fischer M.G."/>
            <person name="Hackl T."/>
            <person name="Roman M."/>
        </authorList>
    </citation>
    <scope>NUCLEOTIDE SEQUENCE [LARGE SCALE GENOMIC DNA]</scope>
    <source>
        <strain evidence="1 2">RCC970-E3</strain>
    </source>
</reference>
<dbReference type="EMBL" id="VLTL01000077">
    <property type="protein sequence ID" value="KAA0162734.1"/>
    <property type="molecule type" value="Genomic_DNA"/>
</dbReference>
<sequence>MAARRTINFNAKRMYDVAGLPVIACTTFAASMAAYSGVRIARQGLYPAAHHRAIRDVIMISRKNLHDPVPGEDTAKAGRRVRKQHHARNIAQRGRNVSMFSAFGFKRIAA</sequence>
<comment type="caution">
    <text evidence="1">The sequence shown here is derived from an EMBL/GenBank/DDBJ whole genome shotgun (WGS) entry which is preliminary data.</text>
</comment>
<accession>A0A5A8DDN8</accession>
<protein>
    <submittedName>
        <fullName evidence="1">Uncharacterized protein</fullName>
    </submittedName>
</protein>
<organism evidence="1 2">
    <name type="scientific">Cafeteria roenbergensis</name>
    <name type="common">Marine flagellate</name>
    <dbReference type="NCBI Taxonomy" id="33653"/>
    <lineage>
        <taxon>Eukaryota</taxon>
        <taxon>Sar</taxon>
        <taxon>Stramenopiles</taxon>
        <taxon>Bigyra</taxon>
        <taxon>Opalozoa</taxon>
        <taxon>Bicosoecida</taxon>
        <taxon>Cafeteriaceae</taxon>
        <taxon>Cafeteria</taxon>
    </lineage>
</organism>
<dbReference type="AlphaFoldDB" id="A0A5A8DDN8"/>
<evidence type="ECO:0000313" key="1">
    <source>
        <dbReference type="EMBL" id="KAA0162734.1"/>
    </source>
</evidence>
<evidence type="ECO:0000313" key="2">
    <source>
        <dbReference type="Proteomes" id="UP000324907"/>
    </source>
</evidence>